<reference evidence="9 10" key="1">
    <citation type="submission" date="2023-03" db="EMBL/GenBank/DDBJ databases">
        <title>Paludisphaera mucosa sp. nov. a novel planctomycete from northern fen.</title>
        <authorList>
            <person name="Ivanova A."/>
        </authorList>
    </citation>
    <scope>NUCLEOTIDE SEQUENCE [LARGE SCALE GENOMIC DNA]</scope>
    <source>
        <strain evidence="9 10">Pla2</strain>
    </source>
</reference>
<protein>
    <submittedName>
        <fullName evidence="9">MFS transporter</fullName>
    </submittedName>
</protein>
<feature type="transmembrane region" description="Helical" evidence="7">
    <location>
        <begin position="119"/>
        <end position="138"/>
    </location>
</feature>
<evidence type="ECO:0000256" key="4">
    <source>
        <dbReference type="ARBA" id="ARBA00022692"/>
    </source>
</evidence>
<dbReference type="InterPro" id="IPR036259">
    <property type="entry name" value="MFS_trans_sf"/>
</dbReference>
<feature type="transmembrane region" description="Helical" evidence="7">
    <location>
        <begin position="302"/>
        <end position="321"/>
    </location>
</feature>
<feature type="transmembrane region" description="Helical" evidence="7">
    <location>
        <begin position="327"/>
        <end position="347"/>
    </location>
</feature>
<dbReference type="PANTHER" id="PTHR23513:SF11">
    <property type="entry name" value="STAPHYLOFERRIN A TRANSPORTER"/>
    <property type="match status" value="1"/>
</dbReference>
<keyword evidence="6 7" id="KW-0472">Membrane</keyword>
<keyword evidence="3" id="KW-1003">Cell membrane</keyword>
<feature type="transmembrane region" description="Helical" evidence="7">
    <location>
        <begin position="424"/>
        <end position="446"/>
    </location>
</feature>
<evidence type="ECO:0000313" key="10">
    <source>
        <dbReference type="Proteomes" id="UP001216907"/>
    </source>
</evidence>
<dbReference type="CDD" id="cd06173">
    <property type="entry name" value="MFS_MefA_like"/>
    <property type="match status" value="1"/>
</dbReference>
<evidence type="ECO:0000256" key="2">
    <source>
        <dbReference type="ARBA" id="ARBA00022448"/>
    </source>
</evidence>
<feature type="transmembrane region" description="Helical" evidence="7">
    <location>
        <begin position="242"/>
        <end position="264"/>
    </location>
</feature>
<dbReference type="EMBL" id="JARRAG010000002">
    <property type="protein sequence ID" value="MDG3006184.1"/>
    <property type="molecule type" value="Genomic_DNA"/>
</dbReference>
<organism evidence="9 10">
    <name type="scientific">Paludisphaera mucosa</name>
    <dbReference type="NCBI Taxonomy" id="3030827"/>
    <lineage>
        <taxon>Bacteria</taxon>
        <taxon>Pseudomonadati</taxon>
        <taxon>Planctomycetota</taxon>
        <taxon>Planctomycetia</taxon>
        <taxon>Isosphaerales</taxon>
        <taxon>Isosphaeraceae</taxon>
        <taxon>Paludisphaera</taxon>
    </lineage>
</organism>
<accession>A0ABT6FFA8</accession>
<keyword evidence="10" id="KW-1185">Reference proteome</keyword>
<feature type="transmembrane region" description="Helical" evidence="7">
    <location>
        <begin position="59"/>
        <end position="81"/>
    </location>
</feature>
<feature type="transmembrane region" description="Helical" evidence="7">
    <location>
        <begin position="276"/>
        <end position="295"/>
    </location>
</feature>
<comment type="subcellular location">
    <subcellularLocation>
        <location evidence="1">Cell membrane</location>
        <topology evidence="1">Multi-pass membrane protein</topology>
    </subcellularLocation>
</comment>
<feature type="transmembrane region" description="Helical" evidence="7">
    <location>
        <begin position="394"/>
        <end position="412"/>
    </location>
</feature>
<evidence type="ECO:0000256" key="1">
    <source>
        <dbReference type="ARBA" id="ARBA00004651"/>
    </source>
</evidence>
<sequence>MSTDDAEPDRRSRLSAMGRAFGNRNYRLFFAGQGVSLVGTWMTRLATGWLVFRLGGAEAPWLLGVVSFAGLAPTFFLGPLAGVFVDRWDRHRVMVVTQVLSLVQSAALAWVAFRAEGGAASIWLIVVLSAAQGAINAFDMPARQSLLVEMVGRREDLPNAIALNSSLVNGARLVGPALAGAVIAAAGEAWCFVVDAVSYVAVVAALTAMRLPSRPMRASAESVGRHLVEGARYAFGFPPIRALLLLLALISFATMPQTVLLPVFAAQVLGGGPHTLGVLSAATGLGALCGALYLASRPSVLGLGRVIVAAAVLLGLGLAGFSRSGSLWLSAAMLTATGAGMMVQMAASNTLIQTMVDEDKRGRVMGFYGMAFQGAAPFGSLLSGWLAGVAGARNVVLGSGVLVLLGGLAFAMQLPRLRSHARPIYVRLGILPGVGAASATAMPPALAEAG</sequence>
<evidence type="ECO:0000256" key="7">
    <source>
        <dbReference type="SAM" id="Phobius"/>
    </source>
</evidence>
<dbReference type="InterPro" id="IPR010290">
    <property type="entry name" value="TM_effector"/>
</dbReference>
<proteinExistence type="predicted"/>
<keyword evidence="2" id="KW-0813">Transport</keyword>
<gene>
    <name evidence="9" type="ORF">PZE19_20630</name>
</gene>
<feature type="domain" description="Major facilitator superfamily (MFS) profile" evidence="8">
    <location>
        <begin position="237"/>
        <end position="450"/>
    </location>
</feature>
<evidence type="ECO:0000259" key="8">
    <source>
        <dbReference type="PROSITE" id="PS50850"/>
    </source>
</evidence>
<dbReference type="RefSeq" id="WP_277862484.1">
    <property type="nucleotide sequence ID" value="NZ_JARRAG010000002.1"/>
</dbReference>
<dbReference type="SUPFAM" id="SSF103473">
    <property type="entry name" value="MFS general substrate transporter"/>
    <property type="match status" value="1"/>
</dbReference>
<keyword evidence="5 7" id="KW-1133">Transmembrane helix</keyword>
<dbReference type="Gene3D" id="1.20.1250.20">
    <property type="entry name" value="MFS general substrate transporter like domains"/>
    <property type="match status" value="1"/>
</dbReference>
<comment type="caution">
    <text evidence="9">The sequence shown here is derived from an EMBL/GenBank/DDBJ whole genome shotgun (WGS) entry which is preliminary data.</text>
</comment>
<evidence type="ECO:0000256" key="6">
    <source>
        <dbReference type="ARBA" id="ARBA00023136"/>
    </source>
</evidence>
<dbReference type="Proteomes" id="UP001216907">
    <property type="component" value="Unassembled WGS sequence"/>
</dbReference>
<evidence type="ECO:0000256" key="3">
    <source>
        <dbReference type="ARBA" id="ARBA00022475"/>
    </source>
</evidence>
<name>A0ABT6FFA8_9BACT</name>
<feature type="transmembrane region" description="Helical" evidence="7">
    <location>
        <begin position="28"/>
        <end position="47"/>
    </location>
</feature>
<feature type="transmembrane region" description="Helical" evidence="7">
    <location>
        <begin position="367"/>
        <end position="388"/>
    </location>
</feature>
<evidence type="ECO:0000313" key="9">
    <source>
        <dbReference type="EMBL" id="MDG3006184.1"/>
    </source>
</evidence>
<feature type="transmembrane region" description="Helical" evidence="7">
    <location>
        <begin position="93"/>
        <end position="113"/>
    </location>
</feature>
<dbReference type="Pfam" id="PF05977">
    <property type="entry name" value="MFS_3"/>
    <property type="match status" value="1"/>
</dbReference>
<dbReference type="PANTHER" id="PTHR23513">
    <property type="entry name" value="INTEGRAL MEMBRANE EFFLUX PROTEIN-RELATED"/>
    <property type="match status" value="1"/>
</dbReference>
<keyword evidence="4 7" id="KW-0812">Transmembrane</keyword>
<evidence type="ECO:0000256" key="5">
    <source>
        <dbReference type="ARBA" id="ARBA00022989"/>
    </source>
</evidence>
<dbReference type="PROSITE" id="PS50850">
    <property type="entry name" value="MFS"/>
    <property type="match status" value="1"/>
</dbReference>
<dbReference type="InterPro" id="IPR020846">
    <property type="entry name" value="MFS_dom"/>
</dbReference>